<keyword evidence="4" id="KW-1185">Reference proteome</keyword>
<dbReference type="PANTHER" id="PTHR44154">
    <property type="entry name" value="QUINONE OXIDOREDUCTASE"/>
    <property type="match status" value="1"/>
</dbReference>
<dbReference type="InterPro" id="IPR013154">
    <property type="entry name" value="ADH-like_N"/>
</dbReference>
<dbReference type="SUPFAM" id="SSF50129">
    <property type="entry name" value="GroES-like"/>
    <property type="match status" value="1"/>
</dbReference>
<dbReference type="SMART" id="SM00829">
    <property type="entry name" value="PKS_ER"/>
    <property type="match status" value="1"/>
</dbReference>
<dbReference type="InterPro" id="IPR011032">
    <property type="entry name" value="GroES-like_sf"/>
</dbReference>
<dbReference type="RefSeq" id="WP_095415070.1">
    <property type="nucleotide sequence ID" value="NZ_CP018477.1"/>
</dbReference>
<dbReference type="InterPro" id="IPR013149">
    <property type="entry name" value="ADH-like_C"/>
</dbReference>
<dbReference type="Gene3D" id="3.90.180.10">
    <property type="entry name" value="Medium-chain alcohol dehydrogenases, catalytic domain"/>
    <property type="match status" value="1"/>
</dbReference>
<dbReference type="GO" id="GO:0016491">
    <property type="term" value="F:oxidoreductase activity"/>
    <property type="evidence" value="ECO:0007669"/>
    <property type="project" value="InterPro"/>
</dbReference>
<dbReference type="KEGG" id="ttf:THTE_2261"/>
<dbReference type="SUPFAM" id="SSF51735">
    <property type="entry name" value="NAD(P)-binding Rossmann-fold domains"/>
    <property type="match status" value="1"/>
</dbReference>
<dbReference type="PANTHER" id="PTHR44154:SF1">
    <property type="entry name" value="QUINONE OXIDOREDUCTASE"/>
    <property type="match status" value="1"/>
</dbReference>
<dbReference type="Pfam" id="PF00107">
    <property type="entry name" value="ADH_zinc_N"/>
    <property type="match status" value="1"/>
</dbReference>
<dbReference type="CDD" id="cd08253">
    <property type="entry name" value="zeta_crystallin"/>
    <property type="match status" value="1"/>
</dbReference>
<reference evidence="3 4" key="1">
    <citation type="journal article" name="Front. Microbiol.">
        <title>Sugar Metabolism of the First Thermophilic Planctomycete Thermogutta terrifontis: Comparative Genomic and Transcriptomic Approaches.</title>
        <authorList>
            <person name="Elcheninov A.G."/>
            <person name="Menzel P."/>
            <person name="Gudbergsdottir S.R."/>
            <person name="Slesarev A.I."/>
            <person name="Kadnikov V.V."/>
            <person name="Krogh A."/>
            <person name="Bonch-Osmolovskaya E.A."/>
            <person name="Peng X."/>
            <person name="Kublanov I.V."/>
        </authorList>
    </citation>
    <scope>NUCLEOTIDE SEQUENCE [LARGE SCALE GENOMIC DNA]</scope>
    <source>
        <strain evidence="3 4">R1</strain>
    </source>
</reference>
<keyword evidence="3" id="KW-0456">Lyase</keyword>
<organism evidence="3 4">
    <name type="scientific">Thermogutta terrifontis</name>
    <dbReference type="NCBI Taxonomy" id="1331910"/>
    <lineage>
        <taxon>Bacteria</taxon>
        <taxon>Pseudomonadati</taxon>
        <taxon>Planctomycetota</taxon>
        <taxon>Planctomycetia</taxon>
        <taxon>Pirellulales</taxon>
        <taxon>Thermoguttaceae</taxon>
        <taxon>Thermogutta</taxon>
    </lineage>
</organism>
<dbReference type="GO" id="GO:0016829">
    <property type="term" value="F:lyase activity"/>
    <property type="evidence" value="ECO:0007669"/>
    <property type="project" value="UniProtKB-KW"/>
</dbReference>
<dbReference type="AlphaFoldDB" id="A0A286RFY0"/>
<keyword evidence="1" id="KW-0521">NADP</keyword>
<dbReference type="InterPro" id="IPR051603">
    <property type="entry name" value="Zinc-ADH_QOR/CCCR"/>
</dbReference>
<protein>
    <submittedName>
        <fullName evidence="3">Bifunctional protein: zinc-containing alcohol dehydrogenase, Similar to arginate lyase</fullName>
    </submittedName>
</protein>
<dbReference type="EMBL" id="CP018477">
    <property type="protein sequence ID" value="ASV74863.1"/>
    <property type="molecule type" value="Genomic_DNA"/>
</dbReference>
<dbReference type="Gene3D" id="3.40.50.720">
    <property type="entry name" value="NAD(P)-binding Rossmann-like Domain"/>
    <property type="match status" value="1"/>
</dbReference>
<dbReference type="InterPro" id="IPR036291">
    <property type="entry name" value="NAD(P)-bd_dom_sf"/>
</dbReference>
<proteinExistence type="predicted"/>
<dbReference type="InterPro" id="IPR020843">
    <property type="entry name" value="ER"/>
</dbReference>
<gene>
    <name evidence="3" type="ORF">THTE_2261</name>
</gene>
<evidence type="ECO:0000256" key="1">
    <source>
        <dbReference type="ARBA" id="ARBA00022857"/>
    </source>
</evidence>
<feature type="domain" description="Enoyl reductase (ER)" evidence="2">
    <location>
        <begin position="10"/>
        <end position="328"/>
    </location>
</feature>
<accession>A0A286RFY0</accession>
<dbReference type="Proteomes" id="UP000215086">
    <property type="component" value="Chromosome"/>
</dbReference>
<evidence type="ECO:0000313" key="4">
    <source>
        <dbReference type="Proteomes" id="UP000215086"/>
    </source>
</evidence>
<evidence type="ECO:0000313" key="3">
    <source>
        <dbReference type="EMBL" id="ASV74863.1"/>
    </source>
</evidence>
<name>A0A286RFY0_9BACT</name>
<dbReference type="OrthoDB" id="9787435at2"/>
<evidence type="ECO:0000259" key="2">
    <source>
        <dbReference type="SMART" id="SM00829"/>
    </source>
</evidence>
<dbReference type="Pfam" id="PF08240">
    <property type="entry name" value="ADH_N"/>
    <property type="match status" value="1"/>
</dbReference>
<sequence>MKAAYIEHYGPPEVIRYGDLPQPRPGDTEVLIRVGAVSVNPIDTYIRAGIVPMPIPKPYILGCDVAGTVEAVGAKVTRFKVGDRVWGSNQGLLGRQGTFAEYVVADECWLYPTPPTVSDREAAAIALVGITAHLGLFRDARLQPGETVFVHGGAGGVGSCVVQMAKAVGARVITTAGSDEKAELCRRLGADLVINYKRENEEQAIRQFAPDGVNVWFETLREQNLEMAVSLLAMRGRLVLMAGRESRPPFPVGPFYVKDCKAYGFAMFNAPPEEQRRAAEDINRWLAEGKLRPVIGKIFKLAEAPEAHKLQEDNTLRGAGTLVGKIVLEP</sequence>